<comment type="caution">
    <text evidence="2">The sequence shown here is derived from an EMBL/GenBank/DDBJ whole genome shotgun (WGS) entry which is preliminary data.</text>
</comment>
<dbReference type="EMBL" id="AOSG01000054">
    <property type="protein sequence ID" value="EOR70964.1"/>
    <property type="molecule type" value="Genomic_DNA"/>
</dbReference>
<dbReference type="SUPFAM" id="SSF53474">
    <property type="entry name" value="alpha/beta-Hydrolases"/>
    <property type="match status" value="1"/>
</dbReference>
<dbReference type="InterPro" id="IPR029057">
    <property type="entry name" value="PRTase-like"/>
</dbReference>
<evidence type="ECO:0000313" key="2">
    <source>
        <dbReference type="EMBL" id="EOR70964.1"/>
    </source>
</evidence>
<feature type="domain" description="Phosphoribosyltransferase" evidence="1">
    <location>
        <begin position="19"/>
        <end position="185"/>
    </location>
</feature>
<dbReference type="SUPFAM" id="SSF53271">
    <property type="entry name" value="PRTase-like"/>
    <property type="match status" value="1"/>
</dbReference>
<sequence>MVTVSPLPVSLPFPDRTVAGHWLAERVRDVTGATPVVIALPRGGVTVGAEVARVLHAPLDVAVVNRISLPDRPDVDLGAVDEDGHVCYDDTALARLRIPRNRLSDVVAEARDKITHSREMYRGARTLPRLTDRDVIVVDDGATTGSTARAALRMVRRHRPARLVLALPVASTEAVERLQEEADRVVALAVPETFHSLDRWYRDFSEVDEGQVAALLAEHRDLGESGDSRYPARFSAGGVELEGELIVPSVVRGTVVMASGHGRLAPHNQAIGTVLRAAGYATLLLDLLTPTEASPEADELAPAVLGERLAAGVRWIRRTPVVASAPIALLGAGQAAPGALDAAARLPGEVGAVVTHGGRVDLAGEALTQVRAPTLVLVQGSDSFVRELAEWTLGRMTGPTAVEIVAGAEQLLHQPEEWRRVGVRAAEWFDRIL</sequence>
<dbReference type="InterPro" id="IPR029058">
    <property type="entry name" value="AB_hydrolase_fold"/>
</dbReference>
<dbReference type="CDD" id="cd06223">
    <property type="entry name" value="PRTases_typeI"/>
    <property type="match status" value="1"/>
</dbReference>
<dbReference type="Gene3D" id="3.40.50.1820">
    <property type="entry name" value="alpha/beta hydrolase"/>
    <property type="match status" value="1"/>
</dbReference>
<dbReference type="AlphaFoldDB" id="A0A9P2TAN5"/>
<reference evidence="2 3" key="1">
    <citation type="journal article" date="2013" name="Genome Announc.">
        <title>Draft Genome Sequence of the Lignocellulose Decomposer Thermobifida fusca Strain TM51.</title>
        <authorList>
            <person name="Toth A."/>
            <person name="Barna T."/>
            <person name="Nagy I."/>
            <person name="Horvath B."/>
            <person name="Nagy I."/>
            <person name="Tancsics A."/>
            <person name="Kriszt B."/>
            <person name="Baka E."/>
            <person name="Fekete C."/>
            <person name="Kukolya J."/>
        </authorList>
    </citation>
    <scope>NUCLEOTIDE SEQUENCE [LARGE SCALE GENOMIC DNA]</scope>
    <source>
        <strain evidence="2 3">TM51</strain>
    </source>
</reference>
<keyword evidence="3" id="KW-1185">Reference proteome</keyword>
<proteinExistence type="predicted"/>
<evidence type="ECO:0000313" key="3">
    <source>
        <dbReference type="Proteomes" id="UP000014184"/>
    </source>
</evidence>
<protein>
    <recommendedName>
        <fullName evidence="1">Phosphoribosyltransferase domain-containing protein</fullName>
    </recommendedName>
</protein>
<gene>
    <name evidence="2" type="ORF">TM51_09706</name>
</gene>
<organism evidence="2 3">
    <name type="scientific">Thermobifida fusca TM51</name>
    <dbReference type="NCBI Taxonomy" id="1169414"/>
    <lineage>
        <taxon>Bacteria</taxon>
        <taxon>Bacillati</taxon>
        <taxon>Actinomycetota</taxon>
        <taxon>Actinomycetes</taxon>
        <taxon>Streptosporangiales</taxon>
        <taxon>Nocardiopsidaceae</taxon>
        <taxon>Thermobifida</taxon>
    </lineage>
</organism>
<dbReference type="Pfam" id="PF00156">
    <property type="entry name" value="Pribosyltran"/>
    <property type="match status" value="1"/>
</dbReference>
<dbReference type="InterPro" id="IPR000836">
    <property type="entry name" value="PRTase_dom"/>
</dbReference>
<dbReference type="Proteomes" id="UP000014184">
    <property type="component" value="Unassembled WGS sequence"/>
</dbReference>
<dbReference type="Gene3D" id="3.40.50.2020">
    <property type="match status" value="1"/>
</dbReference>
<dbReference type="Gene3D" id="3.30.1310.20">
    <property type="entry name" value="PRTase-like"/>
    <property type="match status" value="1"/>
</dbReference>
<accession>A0A9P2TAN5</accession>
<name>A0A9P2TAN5_THEFU</name>
<evidence type="ECO:0000259" key="1">
    <source>
        <dbReference type="Pfam" id="PF00156"/>
    </source>
</evidence>